<dbReference type="EMBL" id="JASMQC010000041">
    <property type="protein sequence ID" value="KAK1930065.1"/>
    <property type="molecule type" value="Genomic_DNA"/>
</dbReference>
<gene>
    <name evidence="1" type="ORF">P3T76_014299</name>
</gene>
<organism evidence="1 2">
    <name type="scientific">Phytophthora citrophthora</name>
    <dbReference type="NCBI Taxonomy" id="4793"/>
    <lineage>
        <taxon>Eukaryota</taxon>
        <taxon>Sar</taxon>
        <taxon>Stramenopiles</taxon>
        <taxon>Oomycota</taxon>
        <taxon>Peronosporomycetes</taxon>
        <taxon>Peronosporales</taxon>
        <taxon>Peronosporaceae</taxon>
        <taxon>Phytophthora</taxon>
    </lineage>
</organism>
<accession>A0AAD9LB70</accession>
<proteinExistence type="predicted"/>
<dbReference type="Proteomes" id="UP001259832">
    <property type="component" value="Unassembled WGS sequence"/>
</dbReference>
<name>A0AAD9LB70_9STRA</name>
<keyword evidence="2" id="KW-1185">Reference proteome</keyword>
<comment type="caution">
    <text evidence="1">The sequence shown here is derived from an EMBL/GenBank/DDBJ whole genome shotgun (WGS) entry which is preliminary data.</text>
</comment>
<dbReference type="AlphaFoldDB" id="A0AAD9LB70"/>
<evidence type="ECO:0000313" key="1">
    <source>
        <dbReference type="EMBL" id="KAK1930065.1"/>
    </source>
</evidence>
<reference evidence="1" key="1">
    <citation type="submission" date="2023-08" db="EMBL/GenBank/DDBJ databases">
        <title>Reference Genome Resource for the Citrus Pathogen Phytophthora citrophthora.</title>
        <authorList>
            <person name="Moller H."/>
            <person name="Coetzee B."/>
            <person name="Rose L.J."/>
            <person name="Van Niekerk J.M."/>
        </authorList>
    </citation>
    <scope>NUCLEOTIDE SEQUENCE</scope>
    <source>
        <strain evidence="1">STE-U-9442</strain>
    </source>
</reference>
<sequence length="86" mass="9925">MRHTDADRIEIENILDFLNSPLHRYRRRSPEEAVSSCPLLPISGIPMELQRNENALVDLFAQYGFVKNLQNNRKMELIEMGSMGHG</sequence>
<protein>
    <submittedName>
        <fullName evidence="1">Uncharacterized protein</fullName>
    </submittedName>
</protein>
<evidence type="ECO:0000313" key="2">
    <source>
        <dbReference type="Proteomes" id="UP001259832"/>
    </source>
</evidence>